<evidence type="ECO:0000313" key="2">
    <source>
        <dbReference type="Proteomes" id="UP000266177"/>
    </source>
</evidence>
<accession>A0A3A3GYW7</accession>
<organism evidence="1 2">
    <name type="scientific">Paenibacillus thiaminolyticus</name>
    <name type="common">Bacillus thiaminolyticus</name>
    <dbReference type="NCBI Taxonomy" id="49283"/>
    <lineage>
        <taxon>Bacteria</taxon>
        <taxon>Bacillati</taxon>
        <taxon>Bacillota</taxon>
        <taxon>Bacilli</taxon>
        <taxon>Bacillales</taxon>
        <taxon>Paenibacillaceae</taxon>
        <taxon>Paenibacillus</taxon>
    </lineage>
</organism>
<reference evidence="1 2" key="1">
    <citation type="submission" date="2018-09" db="EMBL/GenBank/DDBJ databases">
        <title>Paenibacillus SK2017-BO5.</title>
        <authorList>
            <person name="Piskunova J.V."/>
            <person name="Dubiley S.A."/>
            <person name="Severinov K.V."/>
        </authorList>
    </citation>
    <scope>NUCLEOTIDE SEQUENCE [LARGE SCALE GENOMIC DNA]</scope>
    <source>
        <strain evidence="1 2">BO5</strain>
    </source>
</reference>
<proteinExistence type="predicted"/>
<dbReference type="AlphaFoldDB" id="A0A3A3GYW7"/>
<dbReference type="RefSeq" id="WP_119795520.1">
    <property type="nucleotide sequence ID" value="NZ_QYZD01000024.1"/>
</dbReference>
<protein>
    <submittedName>
        <fullName evidence="1">Uncharacterized protein</fullName>
    </submittedName>
</protein>
<evidence type="ECO:0000313" key="1">
    <source>
        <dbReference type="EMBL" id="RJG21445.1"/>
    </source>
</evidence>
<sequence>MVNKLSYDKVIKYVTQGFEKYLSDGLTVSQATSRSIVELEIQTDDFEDVEWTLYLLLAKLGIEHGDLRDDIKAQAMDIINSNKLVDFWKKEGLDNKELEERVLFVKGVRDLLTTV</sequence>
<gene>
    <name evidence="1" type="ORF">DQX05_21470</name>
</gene>
<comment type="caution">
    <text evidence="1">The sequence shown here is derived from an EMBL/GenBank/DDBJ whole genome shotgun (WGS) entry which is preliminary data.</text>
</comment>
<dbReference type="Proteomes" id="UP000266177">
    <property type="component" value="Unassembled WGS sequence"/>
</dbReference>
<dbReference type="OrthoDB" id="2645758at2"/>
<dbReference type="EMBL" id="QYZD01000024">
    <property type="protein sequence ID" value="RJG21445.1"/>
    <property type="molecule type" value="Genomic_DNA"/>
</dbReference>
<name>A0A3A3GYW7_PANTH</name>